<name>A0A0F9RAP7_9ZZZZ</name>
<dbReference type="EMBL" id="LAZR01000964">
    <property type="protein sequence ID" value="KKN53595.1"/>
    <property type="molecule type" value="Genomic_DNA"/>
</dbReference>
<organism evidence="1">
    <name type="scientific">marine sediment metagenome</name>
    <dbReference type="NCBI Taxonomy" id="412755"/>
    <lineage>
        <taxon>unclassified sequences</taxon>
        <taxon>metagenomes</taxon>
        <taxon>ecological metagenomes</taxon>
    </lineage>
</organism>
<accession>A0A0F9RAP7</accession>
<comment type="caution">
    <text evidence="1">The sequence shown here is derived from an EMBL/GenBank/DDBJ whole genome shotgun (WGS) entry which is preliminary data.</text>
</comment>
<evidence type="ECO:0000313" key="1">
    <source>
        <dbReference type="EMBL" id="KKN53595.1"/>
    </source>
</evidence>
<sequence length="81" mass="9092">MSSVVYLGDRKEGGLRFVIFAIDTVRYVYSMDAATSSRVKAIAEKAPGRALNIAKQWGHLEESYSIDEEIAKARSKLKRNK</sequence>
<gene>
    <name evidence="1" type="ORF">LCGC14_0600910</name>
</gene>
<dbReference type="AlphaFoldDB" id="A0A0F9RAP7"/>
<protein>
    <submittedName>
        <fullName evidence="1">Uncharacterized protein</fullName>
    </submittedName>
</protein>
<proteinExistence type="predicted"/>
<reference evidence="1" key="1">
    <citation type="journal article" date="2015" name="Nature">
        <title>Complex archaea that bridge the gap between prokaryotes and eukaryotes.</title>
        <authorList>
            <person name="Spang A."/>
            <person name="Saw J.H."/>
            <person name="Jorgensen S.L."/>
            <person name="Zaremba-Niedzwiedzka K."/>
            <person name="Martijn J."/>
            <person name="Lind A.E."/>
            <person name="van Eijk R."/>
            <person name="Schleper C."/>
            <person name="Guy L."/>
            <person name="Ettema T.J."/>
        </authorList>
    </citation>
    <scope>NUCLEOTIDE SEQUENCE</scope>
</reference>